<sequence length="656" mass="70004">MKSIRRMGALLWCAVLLLGGLTLPAAADAPSQTLTILFTHDTHDHFLPMPAEGGGEYGGYTRLATLLEEQRKRPAVLPDGSAVQGPTVTLDAGDFSMGSLFQTIYATDAPELRALGAMGYDATTLGNHEFDYRAAGLADMLRAAVASGEALPALVQANYKPPESDADSWDAWNAYGVTDYVVIEKERESREGPAEPVRVAVFGVLGVDADECAPMSGMEFEPVAAAAKRVVAQIQAEADADFVICLSHSGTENGKGEDYELAKAVDGIDVILSGHTHATTPEPIRVNDTLIVSCGEYTQNLGRLTIAKKAGPGQSLSVLEYKLLPVDETVPEDPAAAALAAAFKEKVDQTYLSGYGLTFDQVIAHSPFDFTPIDQFGQEQAEDGLGNLIADSYLFAVKEAEGTDYVPVDFAVVASGVVRASLAEGPITVSDAFQVSSLGSGGDGTPGYPLISVYITGRELKDAFEVDASVTPLMPAAQLWGAGMTWTWNPRRMIFNKVTDCAQVLGDGTTLPIEDDRLYRVVTGLYSGQMLGAVNGKSFGILTITPKDADGVPVTDFEEQIIRTSSGSELKEWYALAAYLRSMGTVDPRYAAPEGRKLSAPSWNPVQLLKNPNRITLAALAGVLAVLLLAVRLVRRAAAGGGRRRGRGRYRPYRGR</sequence>
<dbReference type="Pfam" id="PF02872">
    <property type="entry name" value="5_nucleotid_C"/>
    <property type="match status" value="1"/>
</dbReference>
<keyword evidence="3" id="KW-0812">Transmembrane</keyword>
<dbReference type="AlphaFoldDB" id="A0AAW5JI27"/>
<feature type="domain" description="Calcineurin-like phosphoesterase" evidence="4">
    <location>
        <begin position="35"/>
        <end position="278"/>
    </location>
</feature>
<dbReference type="Proteomes" id="UP001204562">
    <property type="component" value="Unassembled WGS sequence"/>
</dbReference>
<evidence type="ECO:0000256" key="3">
    <source>
        <dbReference type="SAM" id="Phobius"/>
    </source>
</evidence>
<feature type="domain" description="5'-Nucleotidase C-terminal" evidence="5">
    <location>
        <begin position="375"/>
        <end position="527"/>
    </location>
</feature>
<dbReference type="RefSeq" id="WP_256303264.1">
    <property type="nucleotide sequence ID" value="NZ_JANFYS010000004.1"/>
</dbReference>
<dbReference type="EMBL" id="JANFYS010000004">
    <property type="protein sequence ID" value="MCQ4769518.1"/>
    <property type="molecule type" value="Genomic_DNA"/>
</dbReference>
<protein>
    <submittedName>
        <fullName evidence="6">5'-nucleotidase C-terminal domain-containing protein</fullName>
    </submittedName>
</protein>
<proteinExistence type="inferred from homology"/>
<gene>
    <name evidence="6" type="ORF">NE579_03425</name>
</gene>
<evidence type="ECO:0000256" key="2">
    <source>
        <dbReference type="RuleBase" id="RU362119"/>
    </source>
</evidence>
<feature type="signal peptide" evidence="2">
    <location>
        <begin position="1"/>
        <end position="27"/>
    </location>
</feature>
<dbReference type="GO" id="GO:0046872">
    <property type="term" value="F:metal ion binding"/>
    <property type="evidence" value="ECO:0007669"/>
    <property type="project" value="InterPro"/>
</dbReference>
<feature type="transmembrane region" description="Helical" evidence="3">
    <location>
        <begin position="615"/>
        <end position="634"/>
    </location>
</feature>
<keyword evidence="3" id="KW-1133">Transmembrane helix</keyword>
<keyword evidence="2" id="KW-0378">Hydrolase</keyword>
<organism evidence="6 7">
    <name type="scientific">Intestinimonas massiliensis</name>
    <name type="common">ex Afouda et al. 2020</name>
    <dbReference type="NCBI Taxonomy" id="1673721"/>
    <lineage>
        <taxon>Bacteria</taxon>
        <taxon>Bacillati</taxon>
        <taxon>Bacillota</taxon>
        <taxon>Clostridia</taxon>
        <taxon>Eubacteriales</taxon>
        <taxon>Intestinimonas</taxon>
    </lineage>
</organism>
<dbReference type="InterPro" id="IPR004843">
    <property type="entry name" value="Calcineurin-like_PHP"/>
</dbReference>
<evidence type="ECO:0000313" key="7">
    <source>
        <dbReference type="Proteomes" id="UP001204562"/>
    </source>
</evidence>
<evidence type="ECO:0000259" key="4">
    <source>
        <dbReference type="Pfam" id="PF00149"/>
    </source>
</evidence>
<comment type="caution">
    <text evidence="6">The sequence shown here is derived from an EMBL/GenBank/DDBJ whole genome shotgun (WGS) entry which is preliminary data.</text>
</comment>
<accession>A0AAW5JI27</accession>
<dbReference type="GO" id="GO:0000166">
    <property type="term" value="F:nucleotide binding"/>
    <property type="evidence" value="ECO:0007669"/>
    <property type="project" value="UniProtKB-KW"/>
</dbReference>
<dbReference type="PANTHER" id="PTHR11575:SF24">
    <property type="entry name" value="5'-NUCLEOTIDASE"/>
    <property type="match status" value="1"/>
</dbReference>
<dbReference type="InterPro" id="IPR006179">
    <property type="entry name" value="5_nucleotidase/apyrase"/>
</dbReference>
<dbReference type="InterPro" id="IPR036907">
    <property type="entry name" value="5'-Nucleotdase_C_sf"/>
</dbReference>
<dbReference type="Gene3D" id="3.60.21.10">
    <property type="match status" value="1"/>
</dbReference>
<dbReference type="SUPFAM" id="SSF55816">
    <property type="entry name" value="5'-nucleotidase (syn. UDP-sugar hydrolase), C-terminal domain"/>
    <property type="match status" value="1"/>
</dbReference>
<dbReference type="GO" id="GO:0016788">
    <property type="term" value="F:hydrolase activity, acting on ester bonds"/>
    <property type="evidence" value="ECO:0007669"/>
    <property type="project" value="InterPro"/>
</dbReference>
<dbReference type="PROSITE" id="PS00786">
    <property type="entry name" value="5_NUCLEOTIDASE_2"/>
    <property type="match status" value="1"/>
</dbReference>
<feature type="chain" id="PRO_5043110471" evidence="2">
    <location>
        <begin position="28"/>
        <end position="656"/>
    </location>
</feature>
<evidence type="ECO:0000259" key="5">
    <source>
        <dbReference type="Pfam" id="PF02872"/>
    </source>
</evidence>
<dbReference type="Pfam" id="PF00149">
    <property type="entry name" value="Metallophos"/>
    <property type="match status" value="1"/>
</dbReference>
<dbReference type="PRINTS" id="PR01607">
    <property type="entry name" value="APYRASEFAMLY"/>
</dbReference>
<dbReference type="PANTHER" id="PTHR11575">
    <property type="entry name" value="5'-NUCLEOTIDASE-RELATED"/>
    <property type="match status" value="1"/>
</dbReference>
<dbReference type="Gene3D" id="3.90.780.10">
    <property type="entry name" value="5'-Nucleotidase, C-terminal domain"/>
    <property type="match status" value="1"/>
</dbReference>
<keyword evidence="3" id="KW-0472">Membrane</keyword>
<name>A0AAW5JI27_9FIRM</name>
<dbReference type="SUPFAM" id="SSF56300">
    <property type="entry name" value="Metallo-dependent phosphatases"/>
    <property type="match status" value="1"/>
</dbReference>
<dbReference type="GO" id="GO:0009166">
    <property type="term" value="P:nucleotide catabolic process"/>
    <property type="evidence" value="ECO:0007669"/>
    <property type="project" value="InterPro"/>
</dbReference>
<comment type="similarity">
    <text evidence="2">Belongs to the 5'-nucleotidase family.</text>
</comment>
<keyword evidence="2" id="KW-0547">Nucleotide-binding</keyword>
<dbReference type="InterPro" id="IPR006146">
    <property type="entry name" value="5'-Nucleotdase_CS"/>
</dbReference>
<dbReference type="InterPro" id="IPR029052">
    <property type="entry name" value="Metallo-depent_PP-like"/>
</dbReference>
<dbReference type="InterPro" id="IPR008334">
    <property type="entry name" value="5'-Nucleotdase_C"/>
</dbReference>
<evidence type="ECO:0000256" key="1">
    <source>
        <dbReference type="ARBA" id="ARBA00022729"/>
    </source>
</evidence>
<evidence type="ECO:0000313" key="6">
    <source>
        <dbReference type="EMBL" id="MCQ4769518.1"/>
    </source>
</evidence>
<reference evidence="6" key="1">
    <citation type="submission" date="2022-06" db="EMBL/GenBank/DDBJ databases">
        <title>Isolation of gut microbiota from human fecal samples.</title>
        <authorList>
            <person name="Pamer E.G."/>
            <person name="Barat B."/>
            <person name="Waligurski E."/>
            <person name="Medina S."/>
            <person name="Paddock L."/>
            <person name="Mostad J."/>
        </authorList>
    </citation>
    <scope>NUCLEOTIDE SEQUENCE</scope>
    <source>
        <strain evidence="6">DFI.9.91</strain>
    </source>
</reference>
<keyword evidence="1 2" id="KW-0732">Signal</keyword>